<dbReference type="SUPFAM" id="SSF55347">
    <property type="entry name" value="Glyceraldehyde-3-phosphate dehydrogenase-like, C-terminal domain"/>
    <property type="match status" value="1"/>
</dbReference>
<dbReference type="Gene3D" id="3.40.50.720">
    <property type="entry name" value="NAD(P)-binding Rossmann-like Domain"/>
    <property type="match status" value="2"/>
</dbReference>
<keyword evidence="3" id="KW-0479">Metal-binding</keyword>
<dbReference type="Pfam" id="PF22725">
    <property type="entry name" value="GFO_IDH_MocA_C3"/>
    <property type="match status" value="1"/>
</dbReference>
<dbReference type="SMART" id="SM00829">
    <property type="entry name" value="PKS_ER"/>
    <property type="match status" value="1"/>
</dbReference>
<name>A0A6N4R2H2_BLAVI</name>
<evidence type="ECO:0000259" key="6">
    <source>
        <dbReference type="SMART" id="SM00829"/>
    </source>
</evidence>
<dbReference type="InterPro" id="IPR013154">
    <property type="entry name" value="ADH-like_N"/>
</dbReference>
<evidence type="ECO:0000256" key="1">
    <source>
        <dbReference type="ARBA" id="ARBA00001947"/>
    </source>
</evidence>
<gene>
    <name evidence="7" type="ORF">DI628_01470</name>
</gene>
<evidence type="ECO:0000256" key="3">
    <source>
        <dbReference type="ARBA" id="ARBA00022723"/>
    </source>
</evidence>
<dbReference type="PANTHER" id="PTHR43350:SF19">
    <property type="entry name" value="D-GULOSIDE 3-DEHYDROGENASE"/>
    <property type="match status" value="1"/>
</dbReference>
<keyword evidence="4" id="KW-0862">Zinc</keyword>
<protein>
    <submittedName>
        <fullName evidence="7">Zinc-binding dehydrogenase</fullName>
    </submittedName>
</protein>
<comment type="similarity">
    <text evidence="2">Belongs to the zinc-containing alcohol dehydrogenase family.</text>
</comment>
<comment type="caution">
    <text evidence="7">The sequence shown here is derived from an EMBL/GenBank/DDBJ whole genome shotgun (WGS) entry which is preliminary data.</text>
</comment>
<dbReference type="SUPFAM" id="SSF50129">
    <property type="entry name" value="GroES-like"/>
    <property type="match status" value="1"/>
</dbReference>
<dbReference type="InterPro" id="IPR011032">
    <property type="entry name" value="GroES-like_sf"/>
</dbReference>
<dbReference type="InterPro" id="IPR000683">
    <property type="entry name" value="Gfo/Idh/MocA-like_OxRdtase_N"/>
</dbReference>
<dbReference type="AlphaFoldDB" id="A0A6N4R2H2"/>
<dbReference type="Gene3D" id="3.30.360.10">
    <property type="entry name" value="Dihydrodipicolinate Reductase, domain 2"/>
    <property type="match status" value="1"/>
</dbReference>
<dbReference type="InterPro" id="IPR020843">
    <property type="entry name" value="ER"/>
</dbReference>
<proteinExistence type="inferred from homology"/>
<dbReference type="Pfam" id="PF08240">
    <property type="entry name" value="ADH_N"/>
    <property type="match status" value="1"/>
</dbReference>
<dbReference type="InterPro" id="IPR055170">
    <property type="entry name" value="GFO_IDH_MocA-like_dom"/>
</dbReference>
<dbReference type="Pfam" id="PF01408">
    <property type="entry name" value="GFO_IDH_MocA"/>
    <property type="match status" value="1"/>
</dbReference>
<sequence length="709" mass="75355">MKQVVQNLRSGKVELREVPQPSVGKNEVLVRTHASLISAGTERMMMDFAGKSLVGKAKERPDLASKVINKMQRDGVVDTLSSVFARLEEPMPLGYSAAGEVVAVGSGVAHEFAIGDRVAVAGAGQANHAEVNAVPRNLCVKLPEGVEYTQGCYATLGAIALHGVRNAEVKLGDRVLVVGLGLVGQLVSQLCASAGARVAGVDMNLERCMLARQGGAHWAVGPQGLAEGYKQFTDGRGFDAILICAATDSDGPIEQAAEWARDRATVILVGKVGTRFPYASYMKKELTVRVSRSYGPGRYDPAFEVQGMSYPVGFVPWTERENLGEVVRLIGNGRLKVDMLTTHTFALEEALKGYEMIAKGLPCLGVVLSYPQHKKASKSEVVAVASKKDGKVGISLLGVGGFARSVILPALGKMSGVELRGVVSKGGLSSAHVTTKYNAAWAGTDANTVLTDKGTDAVMIMTRHNVHAQQALEALKAGKHVWVEKPLALTLEDISKVEKAASGSGRAVMVGFNRRYSPALLPLKQKLDAVTGPKQVLVRVNAGRLEDGGWQQGEEGGGRLLGEVCHFTDLCLWMVGETLTDVQAVQGAGQDDYVITLRFADGSVATVFYTSEGDPSQAKERVEVFGGGGVGVMDNYLTTTWSSGGRKRALYKKSMLKGQQKGHAPAIAAWVKACRGELGQTPSVEELCFSSRVTFWAAESIGTGKVVTV</sequence>
<organism evidence="7 8">
    <name type="scientific">Blastochloris viridis</name>
    <name type="common">Rhodopseudomonas viridis</name>
    <dbReference type="NCBI Taxonomy" id="1079"/>
    <lineage>
        <taxon>Bacteria</taxon>
        <taxon>Pseudomonadati</taxon>
        <taxon>Pseudomonadota</taxon>
        <taxon>Alphaproteobacteria</taxon>
        <taxon>Hyphomicrobiales</taxon>
        <taxon>Blastochloridaceae</taxon>
        <taxon>Blastochloris</taxon>
    </lineage>
</organism>
<dbReference type="Gene3D" id="3.90.180.10">
    <property type="entry name" value="Medium-chain alcohol dehydrogenases, catalytic domain"/>
    <property type="match status" value="2"/>
</dbReference>
<dbReference type="SUPFAM" id="SSF51735">
    <property type="entry name" value="NAD(P)-binding Rossmann-fold domains"/>
    <property type="match status" value="2"/>
</dbReference>
<dbReference type="GO" id="GO:0016491">
    <property type="term" value="F:oxidoreductase activity"/>
    <property type="evidence" value="ECO:0007669"/>
    <property type="project" value="UniProtKB-KW"/>
</dbReference>
<evidence type="ECO:0000256" key="5">
    <source>
        <dbReference type="ARBA" id="ARBA00023002"/>
    </source>
</evidence>
<evidence type="ECO:0000313" key="7">
    <source>
        <dbReference type="EMBL" id="TKW61326.1"/>
    </source>
</evidence>
<evidence type="ECO:0000256" key="4">
    <source>
        <dbReference type="ARBA" id="ARBA00022833"/>
    </source>
</evidence>
<accession>A0A6N4R2H2</accession>
<dbReference type="Pfam" id="PF00107">
    <property type="entry name" value="ADH_zinc_N"/>
    <property type="match status" value="1"/>
</dbReference>
<evidence type="ECO:0000256" key="2">
    <source>
        <dbReference type="ARBA" id="ARBA00008072"/>
    </source>
</evidence>
<dbReference type="EMBL" id="VAFM01000001">
    <property type="protein sequence ID" value="TKW61326.1"/>
    <property type="molecule type" value="Genomic_DNA"/>
</dbReference>
<feature type="domain" description="Enoyl reductase (ER)" evidence="6">
    <location>
        <begin position="6"/>
        <end position="361"/>
    </location>
</feature>
<dbReference type="InterPro" id="IPR036291">
    <property type="entry name" value="NAD(P)-bd_dom_sf"/>
</dbReference>
<dbReference type="PANTHER" id="PTHR43350">
    <property type="entry name" value="NAD-DEPENDENT ALCOHOL DEHYDROGENASE"/>
    <property type="match status" value="1"/>
</dbReference>
<dbReference type="InterPro" id="IPR013149">
    <property type="entry name" value="ADH-like_C"/>
</dbReference>
<dbReference type="Proteomes" id="UP000320948">
    <property type="component" value="Unassembled WGS sequence"/>
</dbReference>
<comment type="cofactor">
    <cofactor evidence="1">
        <name>Zn(2+)</name>
        <dbReference type="ChEBI" id="CHEBI:29105"/>
    </cofactor>
</comment>
<keyword evidence="5" id="KW-0560">Oxidoreductase</keyword>
<evidence type="ECO:0000313" key="8">
    <source>
        <dbReference type="Proteomes" id="UP000320948"/>
    </source>
</evidence>
<dbReference type="CDD" id="cd08255">
    <property type="entry name" value="2-desacetyl-2-hydroxyethyl_bacteriochlorophyllide_like"/>
    <property type="match status" value="1"/>
</dbReference>
<reference evidence="7 8" key="1">
    <citation type="journal article" date="2017" name="Nat. Commun.">
        <title>In situ click chemistry generation of cyclooxygenase-2 inhibitors.</title>
        <authorList>
            <person name="Bhardwaj A."/>
            <person name="Kaur J."/>
            <person name="Wuest M."/>
            <person name="Wuest F."/>
        </authorList>
    </citation>
    <scope>NUCLEOTIDE SEQUENCE [LARGE SCALE GENOMIC DNA]</scope>
    <source>
        <strain evidence="7">S2_018_000_R2_106</strain>
    </source>
</reference>
<dbReference type="GO" id="GO:0000166">
    <property type="term" value="F:nucleotide binding"/>
    <property type="evidence" value="ECO:0007669"/>
    <property type="project" value="InterPro"/>
</dbReference>
<dbReference type="GO" id="GO:0046872">
    <property type="term" value="F:metal ion binding"/>
    <property type="evidence" value="ECO:0007669"/>
    <property type="project" value="UniProtKB-KW"/>
</dbReference>